<dbReference type="RefSeq" id="WP_208080145.1">
    <property type="nucleotide sequence ID" value="NZ_CP071869.1"/>
</dbReference>
<organism evidence="1 2">
    <name type="scientific">Polaribacter cellanae</name>
    <dbReference type="NCBI Taxonomy" id="2818493"/>
    <lineage>
        <taxon>Bacteria</taxon>
        <taxon>Pseudomonadati</taxon>
        <taxon>Bacteroidota</taxon>
        <taxon>Flavobacteriia</taxon>
        <taxon>Flavobacteriales</taxon>
        <taxon>Flavobacteriaceae</taxon>
    </lineage>
</organism>
<dbReference type="KEGG" id="pcea:J3359_07830"/>
<dbReference type="Proteomes" id="UP000663920">
    <property type="component" value="Chromosome"/>
</dbReference>
<protein>
    <submittedName>
        <fullName evidence="1">Uncharacterized protein</fullName>
    </submittedName>
</protein>
<gene>
    <name evidence="1" type="ORF">J3359_07830</name>
</gene>
<name>A0A975CV65_9FLAO</name>
<sequence>MLAIDNANGGVYDIENFAELPNELHEYIQQRQFNFVPTYSSLNISGGNQIINPTDLNKNYSPLSPPLAPKNSCFDNFYTNPLSSKGHTQFTLKNGNDIFCSNCNSNRILIASIQKKNVFYMLFPFFEKIRHICNNCKTIF</sequence>
<accession>A0A975CV65</accession>
<evidence type="ECO:0000313" key="2">
    <source>
        <dbReference type="Proteomes" id="UP000663920"/>
    </source>
</evidence>
<reference evidence="1 2" key="1">
    <citation type="submission" date="2021-03" db="EMBL/GenBank/DDBJ databases">
        <title>Complete genome of Polaribacter_sp.SM13.</title>
        <authorList>
            <person name="Jeong S.W."/>
            <person name="Bae J.W."/>
        </authorList>
    </citation>
    <scope>NUCLEOTIDE SEQUENCE [LARGE SCALE GENOMIC DNA]</scope>
    <source>
        <strain evidence="1 2">SM13</strain>
    </source>
</reference>
<keyword evidence="2" id="KW-1185">Reference proteome</keyword>
<dbReference type="AlphaFoldDB" id="A0A975CV65"/>
<dbReference type="EMBL" id="CP071869">
    <property type="protein sequence ID" value="QTE24161.1"/>
    <property type="molecule type" value="Genomic_DNA"/>
</dbReference>
<evidence type="ECO:0000313" key="1">
    <source>
        <dbReference type="EMBL" id="QTE24161.1"/>
    </source>
</evidence>
<proteinExistence type="predicted"/>